<comment type="caution">
    <text evidence="5">The sequence shown here is derived from an EMBL/GenBank/DDBJ whole genome shotgun (WGS) entry which is preliminary data.</text>
</comment>
<feature type="chain" id="PRO_5013554010" description="PDZ domain-containing protein" evidence="4">
    <location>
        <begin position="22"/>
        <end position="363"/>
    </location>
</feature>
<evidence type="ECO:0000313" key="5">
    <source>
        <dbReference type="EMBL" id="PIR70659.1"/>
    </source>
</evidence>
<keyword evidence="3" id="KW-0378">Hydrolase</keyword>
<protein>
    <recommendedName>
        <fullName evidence="7">PDZ domain-containing protein</fullName>
    </recommendedName>
</protein>
<keyword evidence="4" id="KW-0732">Signal</keyword>
<dbReference type="InterPro" id="IPR051201">
    <property type="entry name" value="Chloro_Bact_Ser_Proteases"/>
</dbReference>
<dbReference type="GO" id="GO:0006508">
    <property type="term" value="P:proteolysis"/>
    <property type="evidence" value="ECO:0007669"/>
    <property type="project" value="UniProtKB-KW"/>
</dbReference>
<dbReference type="AlphaFoldDB" id="A0A2H0TGI0"/>
<dbReference type="PANTHER" id="PTHR43343:SF3">
    <property type="entry name" value="PROTEASE DO-LIKE 8, CHLOROPLASTIC"/>
    <property type="match status" value="1"/>
</dbReference>
<gene>
    <name evidence="5" type="ORF">COU46_00255</name>
</gene>
<dbReference type="InterPro" id="IPR043504">
    <property type="entry name" value="Peptidase_S1_PA_chymotrypsin"/>
</dbReference>
<reference evidence="6" key="1">
    <citation type="submission" date="2017-09" db="EMBL/GenBank/DDBJ databases">
        <title>Depth-based differentiation of microbial function through sediment-hosted aquifers and enrichment of novel symbionts in the deep terrestrial subsurface.</title>
        <authorList>
            <person name="Probst A.J."/>
            <person name="Ladd B."/>
            <person name="Jarett J.K."/>
            <person name="Geller-Mcgrath D.E."/>
            <person name="Sieber C.M.K."/>
            <person name="Emerson J.B."/>
            <person name="Anantharaman K."/>
            <person name="Thomas B.C."/>
            <person name="Malmstrom R."/>
            <person name="Stieglmeier M."/>
            <person name="Klingl A."/>
            <person name="Woyke T."/>
            <person name="Ryan C.M."/>
            <person name="Banfield J.F."/>
        </authorList>
    </citation>
    <scope>NUCLEOTIDE SEQUENCE [LARGE SCALE GENOMIC DNA]</scope>
</reference>
<dbReference type="GO" id="GO:0004252">
    <property type="term" value="F:serine-type endopeptidase activity"/>
    <property type="evidence" value="ECO:0007669"/>
    <property type="project" value="InterPro"/>
</dbReference>
<evidence type="ECO:0000256" key="2">
    <source>
        <dbReference type="ARBA" id="ARBA00022670"/>
    </source>
</evidence>
<evidence type="ECO:0000313" key="6">
    <source>
        <dbReference type="Proteomes" id="UP000229383"/>
    </source>
</evidence>
<dbReference type="InterPro" id="IPR001940">
    <property type="entry name" value="Peptidase_S1C"/>
</dbReference>
<keyword evidence="2" id="KW-0645">Protease</keyword>
<evidence type="ECO:0000256" key="1">
    <source>
        <dbReference type="ARBA" id="ARBA00010541"/>
    </source>
</evidence>
<dbReference type="Pfam" id="PF13365">
    <property type="entry name" value="Trypsin_2"/>
    <property type="match status" value="1"/>
</dbReference>
<dbReference type="InterPro" id="IPR036034">
    <property type="entry name" value="PDZ_sf"/>
</dbReference>
<evidence type="ECO:0000256" key="4">
    <source>
        <dbReference type="SAM" id="SignalP"/>
    </source>
</evidence>
<dbReference type="Gene3D" id="2.30.42.10">
    <property type="match status" value="1"/>
</dbReference>
<proteinExistence type="inferred from homology"/>
<accession>A0A2H0TGI0</accession>
<name>A0A2H0TGI0_9BACT</name>
<dbReference type="PRINTS" id="PR00834">
    <property type="entry name" value="PROTEASES2C"/>
</dbReference>
<evidence type="ECO:0008006" key="7">
    <source>
        <dbReference type="Google" id="ProtNLM"/>
    </source>
</evidence>
<dbReference type="PANTHER" id="PTHR43343">
    <property type="entry name" value="PEPTIDASE S12"/>
    <property type="match status" value="1"/>
</dbReference>
<dbReference type="Gene3D" id="2.40.10.10">
    <property type="entry name" value="Trypsin-like serine proteases"/>
    <property type="match status" value="2"/>
</dbReference>
<dbReference type="EMBL" id="PFCN01000004">
    <property type="protein sequence ID" value="PIR70659.1"/>
    <property type="molecule type" value="Genomic_DNA"/>
</dbReference>
<comment type="similarity">
    <text evidence="1">Belongs to the peptidase S1C family.</text>
</comment>
<dbReference type="InterPro" id="IPR009003">
    <property type="entry name" value="Peptidase_S1_PA"/>
</dbReference>
<dbReference type="SUPFAM" id="SSF50494">
    <property type="entry name" value="Trypsin-like serine proteases"/>
    <property type="match status" value="1"/>
</dbReference>
<feature type="signal peptide" evidence="4">
    <location>
        <begin position="1"/>
        <end position="21"/>
    </location>
</feature>
<dbReference type="SUPFAM" id="SSF50156">
    <property type="entry name" value="PDZ domain-like"/>
    <property type="match status" value="1"/>
</dbReference>
<dbReference type="Proteomes" id="UP000229383">
    <property type="component" value="Unassembled WGS sequence"/>
</dbReference>
<sequence>MKRLSATYLFVCVLLMFPAQALSRAPAGNFDAAGLHKKARMFGVYMLREWTVKTDNTADQVKRSLGSGFVIKERQKYYIVTNAHVAGDPNATYTVLFYGHNKFFEVKPIGWDNKFDLALLEFTDKDFVPFGHAELGDSDLLDAGTKLYIYGNPLGHRFLGSTGEVMSSASYNILGNEYPGGLVPMDATCNPGNSGGPILDADGKVNAVLVAIIISPRSICLGIPVNNLKVLLSKLKGGGEIKHGVMGISLGDFYEMSKENRMSEPFNQITVKDGVVILDVAKDSPAEKAGFMKGDVFINFGPSFDKVDIPIVKTGPFREQLNLRFFAGESIVFRILRGRDYLLRKIVLGLALTVKKKEEGENK</sequence>
<evidence type="ECO:0000256" key="3">
    <source>
        <dbReference type="ARBA" id="ARBA00022801"/>
    </source>
</evidence>
<organism evidence="5 6">
    <name type="scientific">Candidatus Niyogibacteria bacterium CG10_big_fil_rev_8_21_14_0_10_42_19</name>
    <dbReference type="NCBI Taxonomy" id="1974725"/>
    <lineage>
        <taxon>Bacteria</taxon>
        <taxon>Candidatus Niyogiibacteriota</taxon>
    </lineage>
</organism>